<feature type="region of interest" description="Disordered" evidence="1">
    <location>
        <begin position="1"/>
        <end position="23"/>
    </location>
</feature>
<proteinExistence type="predicted"/>
<name>A0A0F9PTB6_9ZZZZ</name>
<dbReference type="AlphaFoldDB" id="A0A0F9PTB6"/>
<evidence type="ECO:0000313" key="2">
    <source>
        <dbReference type="EMBL" id="KKM96387.1"/>
    </source>
</evidence>
<organism evidence="2">
    <name type="scientific">marine sediment metagenome</name>
    <dbReference type="NCBI Taxonomy" id="412755"/>
    <lineage>
        <taxon>unclassified sequences</taxon>
        <taxon>metagenomes</taxon>
        <taxon>ecological metagenomes</taxon>
    </lineage>
</organism>
<reference evidence="2" key="1">
    <citation type="journal article" date="2015" name="Nature">
        <title>Complex archaea that bridge the gap between prokaryotes and eukaryotes.</title>
        <authorList>
            <person name="Spang A."/>
            <person name="Saw J.H."/>
            <person name="Jorgensen S.L."/>
            <person name="Zaremba-Niedzwiedzka K."/>
            <person name="Martijn J."/>
            <person name="Lind A.E."/>
            <person name="van Eijk R."/>
            <person name="Schleper C."/>
            <person name="Guy L."/>
            <person name="Ettema T.J."/>
        </authorList>
    </citation>
    <scope>NUCLEOTIDE SEQUENCE</scope>
</reference>
<sequence length="63" mass="7138">MAGTKTQNKNMGKRGTTQRDRFLTGTDTPVIRIMLGGKRRFVWGVKNTDGGYRHVDIAETELR</sequence>
<gene>
    <name evidence="2" type="ORF">LCGC14_1178560</name>
</gene>
<feature type="compositionally biased region" description="Polar residues" evidence="1">
    <location>
        <begin position="1"/>
        <end position="10"/>
    </location>
</feature>
<accession>A0A0F9PTB6</accession>
<evidence type="ECO:0000256" key="1">
    <source>
        <dbReference type="SAM" id="MobiDB-lite"/>
    </source>
</evidence>
<comment type="caution">
    <text evidence="2">The sequence shown here is derived from an EMBL/GenBank/DDBJ whole genome shotgun (WGS) entry which is preliminary data.</text>
</comment>
<protein>
    <submittedName>
        <fullName evidence="2">Uncharacterized protein</fullName>
    </submittedName>
</protein>
<dbReference type="EMBL" id="LAZR01005888">
    <property type="protein sequence ID" value="KKM96387.1"/>
    <property type="molecule type" value="Genomic_DNA"/>
</dbReference>